<evidence type="ECO:0000256" key="1">
    <source>
        <dbReference type="SAM" id="MobiDB-lite"/>
    </source>
</evidence>
<feature type="domain" description="Lin-66-like winged helix" evidence="2">
    <location>
        <begin position="331"/>
        <end position="416"/>
    </location>
</feature>
<dbReference type="GO" id="GO:0040034">
    <property type="term" value="P:regulation of development, heterochronic"/>
    <property type="evidence" value="ECO:0007669"/>
    <property type="project" value="EnsemblMetazoa"/>
</dbReference>
<sequence length="761" mass="79590">MIVCSRAAGSTFSSFRRTTTAVSETAPPLPSPDPIPISTPPPLWIIINRNRVRVQATGLDHRAVAAAHHHSQLLKMKMAYDHLGGGGGGAPSPLFPSHPHQSSSAVGGPVVPSLASLWPSTAAGESAMMRNAAAAAATAAAAAAAAASTASSFWQQSTHNGPMPTLPTGPPSLASQLGAPYGGAATRLVPGLLPSGLNGGLNGALNGGLGAALYGAPPSVLESLAPPPPPKVEQSQIINGFGKLTWLSSKAGLITCANGKTISFQIKDFCDNQLTDLTSVLRVGFTLSFQAALSESSEYIATLVSPLYGQESEKVFASSPEANLEESMPQQTGNNKDAYCLRIEERAIPTLLAIFQRHATPQIQLSSLHSQMSSVSGSDDELFRYVGSSSLKRRQFIERRTHLFALSSDDQITLQQPSIYSCVLRLASHLLRRGGVTAIESLYEFYLSPNMPADIRATIGESRARFIELMQSHQWIFSLFPNRTYVSVRRNLPHYDYPEFVRTYFAECELFRPSFPRGTLPPQYGGANAAAVAAAAAASADRSNGRAGGLSRTMSTHGANGAGAPGSGAPQPLIPGASRHQSVGGTSSNGRSLTMWGESETASNGSGGGGRDGRDGRGGAGRDDGGASAAWGFESNNTWRPPSLMTLTTNGLGGGMPTKSMSTMSTQTEMGDGLGAAPGCVCMCNCGAREAARIVSRGSVSPPSAQSASHSPHMNSSPVHTRRDLEAFQAALDSALPTRYYDPFGGFDFNGTTSLSALNLN</sequence>
<gene>
    <name evidence="3" type="primary">WBGene00109772</name>
</gene>
<accession>A0A8R1UCQ2</accession>
<dbReference type="Pfam" id="PF26288">
    <property type="entry name" value="WHD_lin-66"/>
    <property type="match status" value="1"/>
</dbReference>
<feature type="compositionally biased region" description="Low complexity" evidence="1">
    <location>
        <begin position="699"/>
        <end position="713"/>
    </location>
</feature>
<keyword evidence="4" id="KW-1185">Reference proteome</keyword>
<reference evidence="3" key="2">
    <citation type="submission" date="2022-06" db="UniProtKB">
        <authorList>
            <consortium name="EnsemblMetazoa"/>
        </authorList>
    </citation>
    <scope>IDENTIFICATION</scope>
    <source>
        <strain evidence="3">PS312</strain>
    </source>
</reference>
<dbReference type="AlphaFoldDB" id="A0A2A6CL04"/>
<dbReference type="Proteomes" id="UP000005239">
    <property type="component" value="Unassembled WGS sequence"/>
</dbReference>
<dbReference type="PANTHER" id="PTHR36949:SF1">
    <property type="entry name" value="ANAPHASE-PROMOTING COMPLEX SUBUNIT 1-RELATED"/>
    <property type="match status" value="1"/>
</dbReference>
<feature type="region of interest" description="Disordered" evidence="1">
    <location>
        <begin position="543"/>
        <end position="670"/>
    </location>
</feature>
<protein>
    <submittedName>
        <fullName evidence="3">Lin-66</fullName>
    </submittedName>
</protein>
<name>A0A2A6CL04_PRIPA</name>
<feature type="compositionally biased region" description="Polar residues" evidence="1">
    <location>
        <begin position="659"/>
        <end position="669"/>
    </location>
</feature>
<feature type="region of interest" description="Disordered" evidence="1">
    <location>
        <begin position="155"/>
        <end position="177"/>
    </location>
</feature>
<proteinExistence type="predicted"/>
<accession>A0A2A6CL04</accession>
<evidence type="ECO:0000313" key="4">
    <source>
        <dbReference type="Proteomes" id="UP000005239"/>
    </source>
</evidence>
<reference evidence="4" key="1">
    <citation type="journal article" date="2008" name="Nat. Genet.">
        <title>The Pristionchus pacificus genome provides a unique perspective on nematode lifestyle and parasitism.</title>
        <authorList>
            <person name="Dieterich C."/>
            <person name="Clifton S.W."/>
            <person name="Schuster L.N."/>
            <person name="Chinwalla A."/>
            <person name="Delehaunty K."/>
            <person name="Dinkelacker I."/>
            <person name="Fulton L."/>
            <person name="Fulton R."/>
            <person name="Godfrey J."/>
            <person name="Minx P."/>
            <person name="Mitreva M."/>
            <person name="Roeseler W."/>
            <person name="Tian H."/>
            <person name="Witte H."/>
            <person name="Yang S.P."/>
            <person name="Wilson R.K."/>
            <person name="Sommer R.J."/>
        </authorList>
    </citation>
    <scope>NUCLEOTIDE SEQUENCE [LARGE SCALE GENOMIC DNA]</scope>
    <source>
        <strain evidence="4">PS312</strain>
    </source>
</reference>
<feature type="region of interest" description="Disordered" evidence="1">
    <location>
        <begin position="697"/>
        <end position="719"/>
    </location>
</feature>
<feature type="compositionally biased region" description="Basic and acidic residues" evidence="1">
    <location>
        <begin position="611"/>
        <end position="625"/>
    </location>
</feature>
<feature type="compositionally biased region" description="Polar residues" evidence="1">
    <location>
        <begin position="579"/>
        <end position="592"/>
    </location>
</feature>
<dbReference type="GO" id="GO:0010629">
    <property type="term" value="P:negative regulation of gene expression"/>
    <property type="evidence" value="ECO:0000318"/>
    <property type="project" value="GO_Central"/>
</dbReference>
<dbReference type="OrthoDB" id="5789077at2759"/>
<evidence type="ECO:0000313" key="3">
    <source>
        <dbReference type="EnsemblMetazoa" id="PPA20218.1"/>
    </source>
</evidence>
<dbReference type="GO" id="GO:0005737">
    <property type="term" value="C:cytoplasm"/>
    <property type="evidence" value="ECO:0000318"/>
    <property type="project" value="GO_Central"/>
</dbReference>
<evidence type="ECO:0000259" key="2">
    <source>
        <dbReference type="Pfam" id="PF26288"/>
    </source>
</evidence>
<dbReference type="InterPro" id="IPR058991">
    <property type="entry name" value="Lin-66-like_WHD"/>
</dbReference>
<dbReference type="EnsemblMetazoa" id="PPA20218.1">
    <property type="protein sequence ID" value="PPA20218.1"/>
    <property type="gene ID" value="WBGene00109772"/>
</dbReference>
<organism evidence="3 4">
    <name type="scientific">Pristionchus pacificus</name>
    <name type="common">Parasitic nematode worm</name>
    <dbReference type="NCBI Taxonomy" id="54126"/>
    <lineage>
        <taxon>Eukaryota</taxon>
        <taxon>Metazoa</taxon>
        <taxon>Ecdysozoa</taxon>
        <taxon>Nematoda</taxon>
        <taxon>Chromadorea</taxon>
        <taxon>Rhabditida</taxon>
        <taxon>Rhabditina</taxon>
        <taxon>Diplogasteromorpha</taxon>
        <taxon>Diplogasteroidea</taxon>
        <taxon>Neodiplogasteridae</taxon>
        <taxon>Pristionchus</taxon>
    </lineage>
</organism>
<dbReference type="PANTHER" id="PTHR36949">
    <property type="entry name" value="PROTEIN CBR-LIN-66"/>
    <property type="match status" value="1"/>
</dbReference>